<dbReference type="EMBL" id="KV918765">
    <property type="protein sequence ID" value="OSX81166.1"/>
    <property type="molecule type" value="Genomic_DNA"/>
</dbReference>
<keyword evidence="3" id="KW-1185">Reference proteome</keyword>
<organism evidence="2 3">
    <name type="scientific">Porphyra umbilicalis</name>
    <name type="common">Purple laver</name>
    <name type="synonym">Red alga</name>
    <dbReference type="NCBI Taxonomy" id="2786"/>
    <lineage>
        <taxon>Eukaryota</taxon>
        <taxon>Rhodophyta</taxon>
        <taxon>Bangiophyceae</taxon>
        <taxon>Bangiales</taxon>
        <taxon>Bangiaceae</taxon>
        <taxon>Porphyra</taxon>
    </lineage>
</organism>
<dbReference type="Gene3D" id="3.40.50.300">
    <property type="entry name" value="P-loop containing nucleotide triphosphate hydrolases"/>
    <property type="match status" value="1"/>
</dbReference>
<dbReference type="InterPro" id="IPR040632">
    <property type="entry name" value="Sulfotransfer_4"/>
</dbReference>
<dbReference type="InterPro" id="IPR027417">
    <property type="entry name" value="P-loop_NTPase"/>
</dbReference>
<gene>
    <name evidence="2" type="ORF">BU14_0025s0047</name>
</gene>
<keyword evidence="1" id="KW-1133">Transmembrane helix</keyword>
<dbReference type="SUPFAM" id="SSF52540">
    <property type="entry name" value="P-loop containing nucleoside triphosphate hydrolases"/>
    <property type="match status" value="1"/>
</dbReference>
<evidence type="ECO:0008006" key="4">
    <source>
        <dbReference type="Google" id="ProtNLM"/>
    </source>
</evidence>
<protein>
    <recommendedName>
        <fullName evidence="4">Sulfotransferase domain-containing protein</fullName>
    </recommendedName>
</protein>
<reference evidence="2 3" key="1">
    <citation type="submission" date="2017-03" db="EMBL/GenBank/DDBJ databases">
        <title>WGS assembly of Porphyra umbilicalis.</title>
        <authorList>
            <person name="Brawley S.H."/>
            <person name="Blouin N.A."/>
            <person name="Ficko-Blean E."/>
            <person name="Wheeler G.L."/>
            <person name="Lohr M."/>
            <person name="Goodson H.V."/>
            <person name="Jenkins J.W."/>
            <person name="Blaby-Haas C.E."/>
            <person name="Helliwell K.E."/>
            <person name="Chan C."/>
            <person name="Marriage T."/>
            <person name="Bhattacharya D."/>
            <person name="Klein A.S."/>
            <person name="Badis Y."/>
            <person name="Brodie J."/>
            <person name="Cao Y."/>
            <person name="Collen J."/>
            <person name="Dittami S.M."/>
            <person name="Gachon C.M."/>
            <person name="Green B.R."/>
            <person name="Karpowicz S."/>
            <person name="Kim J.W."/>
            <person name="Kudahl U."/>
            <person name="Lin S."/>
            <person name="Michel G."/>
            <person name="Mittag M."/>
            <person name="Olson B.J."/>
            <person name="Pangilinan J."/>
            <person name="Peng Y."/>
            <person name="Qiu H."/>
            <person name="Shu S."/>
            <person name="Singer J.T."/>
            <person name="Smith A.G."/>
            <person name="Sprecher B.N."/>
            <person name="Wagner V."/>
            <person name="Wang W."/>
            <person name="Wang Z.-Y."/>
            <person name="Yan J."/>
            <person name="Yarish C."/>
            <person name="Zoeuner-Riek S."/>
            <person name="Zhuang Y."/>
            <person name="Zou Y."/>
            <person name="Lindquist E.A."/>
            <person name="Grimwood J."/>
            <person name="Barry K."/>
            <person name="Rokhsar D.S."/>
            <person name="Schmutz J."/>
            <person name="Stiller J.W."/>
            <person name="Grossman A.R."/>
            <person name="Prochnik S.E."/>
        </authorList>
    </citation>
    <scope>NUCLEOTIDE SEQUENCE [LARGE SCALE GENOMIC DNA]</scope>
    <source>
        <strain evidence="2">4086291</strain>
    </source>
</reference>
<feature type="transmembrane region" description="Helical" evidence="1">
    <location>
        <begin position="253"/>
        <end position="273"/>
    </location>
</feature>
<evidence type="ECO:0000256" key="1">
    <source>
        <dbReference type="SAM" id="Phobius"/>
    </source>
</evidence>
<dbReference type="PANTHER" id="PTHR36978">
    <property type="entry name" value="P-LOOP CONTAINING NUCLEOTIDE TRIPHOSPHATE HYDROLASE"/>
    <property type="match status" value="1"/>
</dbReference>
<dbReference type="Proteomes" id="UP000218209">
    <property type="component" value="Unassembled WGS sequence"/>
</dbReference>
<name>A0A1X6PK79_PORUM</name>
<keyword evidence="1" id="KW-0472">Membrane</keyword>
<proteinExistence type="predicted"/>
<sequence length="279" mass="29899">MANPPRDTVATPSPPACPPPSLKVIGAGFGRTGTKSLQAALEILLGAPCYHMETIVQPNAVAGLAGDLAAWEAVASTGRSPDWRSLFDARGVAATVDFPVCLYYAELASAYPDAKVILSVRPAADWFRSWAALTATIPQFAWLCPVVPRFRRVVAMITALIFAPVFDAPRIADGVPMDEATCITEYERHNAEVVATIPPERLLVYHLGDGWAPLCDFLGLPVPSVPYPHQNKRRDLSNRSGAGLVALAVVDKWRWVVGAGAAVAVVGVALALLRVQERR</sequence>
<evidence type="ECO:0000313" key="3">
    <source>
        <dbReference type="Proteomes" id="UP000218209"/>
    </source>
</evidence>
<dbReference type="Pfam" id="PF17784">
    <property type="entry name" value="Sulfotransfer_4"/>
    <property type="match status" value="1"/>
</dbReference>
<dbReference type="AlphaFoldDB" id="A0A1X6PK79"/>
<dbReference type="PANTHER" id="PTHR36978:SF4">
    <property type="entry name" value="P-LOOP CONTAINING NUCLEOSIDE TRIPHOSPHATE HYDROLASE PROTEIN"/>
    <property type="match status" value="1"/>
</dbReference>
<keyword evidence="1" id="KW-0812">Transmembrane</keyword>
<dbReference type="OrthoDB" id="408152at2759"/>
<accession>A0A1X6PK79</accession>
<evidence type="ECO:0000313" key="2">
    <source>
        <dbReference type="EMBL" id="OSX81166.1"/>
    </source>
</evidence>